<dbReference type="AlphaFoldDB" id="A0AAW0PUU6"/>
<dbReference type="InterPro" id="IPR039902">
    <property type="entry name" value="CCDC148/CCDC112"/>
</dbReference>
<evidence type="ECO:0000313" key="3">
    <source>
        <dbReference type="EMBL" id="KAK7939491.1"/>
    </source>
</evidence>
<evidence type="ECO:0000256" key="2">
    <source>
        <dbReference type="SAM" id="MobiDB-lite"/>
    </source>
</evidence>
<evidence type="ECO:0000313" key="4">
    <source>
        <dbReference type="Proteomes" id="UP001460270"/>
    </source>
</evidence>
<protein>
    <submittedName>
        <fullName evidence="3">Uncharacterized protein</fullName>
    </submittedName>
</protein>
<proteinExistence type="predicted"/>
<organism evidence="3 4">
    <name type="scientific">Mugilogobius chulae</name>
    <name type="common">yellowstripe goby</name>
    <dbReference type="NCBI Taxonomy" id="88201"/>
    <lineage>
        <taxon>Eukaryota</taxon>
        <taxon>Metazoa</taxon>
        <taxon>Chordata</taxon>
        <taxon>Craniata</taxon>
        <taxon>Vertebrata</taxon>
        <taxon>Euteleostomi</taxon>
        <taxon>Actinopterygii</taxon>
        <taxon>Neopterygii</taxon>
        <taxon>Teleostei</taxon>
        <taxon>Neoteleostei</taxon>
        <taxon>Acanthomorphata</taxon>
        <taxon>Gobiaria</taxon>
        <taxon>Gobiiformes</taxon>
        <taxon>Gobioidei</taxon>
        <taxon>Gobiidae</taxon>
        <taxon>Gobionellinae</taxon>
        <taxon>Mugilogobius</taxon>
    </lineage>
</organism>
<name>A0AAW0PUU6_9GOBI</name>
<sequence length="298" mass="33901">MESTAFSSHITSADEAAHTATTSPSDSLSLWMPLGIGCECRQANKDSLANAATTMLLSPMGAVVQDICGSQAESMCRDAPLYNSGGPAGGGGEAGGAIAARQQEVEEQRLKREREKQAAIRTHQKEQVKEFYLKQQRQKEELERRDQERLANLRALMEEQARRDKERVEFRAEMLQRRREEREEREAERQREEEEKQKRLEALRNQVAVVAEADPERLKADTEAWRSRHTNTSDFELQRPLYTLNTYTDTQIVSDPRIRIEQALRQAGLHNTMYAKEVLSSIPPPKPPRKDTKSGIKL</sequence>
<dbReference type="EMBL" id="JBBPFD010000002">
    <property type="protein sequence ID" value="KAK7939491.1"/>
    <property type="molecule type" value="Genomic_DNA"/>
</dbReference>
<evidence type="ECO:0000256" key="1">
    <source>
        <dbReference type="ARBA" id="ARBA00023054"/>
    </source>
</evidence>
<accession>A0AAW0PUU6</accession>
<keyword evidence="4" id="KW-1185">Reference proteome</keyword>
<keyword evidence="1" id="KW-0175">Coiled coil</keyword>
<feature type="region of interest" description="Disordered" evidence="2">
    <location>
        <begin position="279"/>
        <end position="298"/>
    </location>
</feature>
<feature type="compositionally biased region" description="Polar residues" evidence="2">
    <location>
        <begin position="1"/>
        <end position="11"/>
    </location>
</feature>
<dbReference type="PANTHER" id="PTHR21549:SF1">
    <property type="entry name" value="COILED-COIL DOMAIN-CONTAINING PROTEIN 148"/>
    <property type="match status" value="1"/>
</dbReference>
<comment type="caution">
    <text evidence="3">The sequence shown here is derived from an EMBL/GenBank/DDBJ whole genome shotgun (WGS) entry which is preliminary data.</text>
</comment>
<dbReference type="Proteomes" id="UP001460270">
    <property type="component" value="Unassembled WGS sequence"/>
</dbReference>
<feature type="region of interest" description="Disordered" evidence="2">
    <location>
        <begin position="176"/>
        <end position="198"/>
    </location>
</feature>
<reference evidence="4" key="1">
    <citation type="submission" date="2024-04" db="EMBL/GenBank/DDBJ databases">
        <title>Salinicola lusitanus LLJ914,a marine bacterium isolated from the Okinawa Trough.</title>
        <authorList>
            <person name="Li J."/>
        </authorList>
    </citation>
    <scope>NUCLEOTIDE SEQUENCE [LARGE SCALE GENOMIC DNA]</scope>
</reference>
<gene>
    <name evidence="3" type="ORF">WMY93_002817</name>
</gene>
<feature type="compositionally biased region" description="Basic and acidic residues" evidence="2">
    <location>
        <begin position="288"/>
        <end position="298"/>
    </location>
</feature>
<feature type="region of interest" description="Disordered" evidence="2">
    <location>
        <begin position="1"/>
        <end position="26"/>
    </location>
</feature>
<dbReference type="PANTHER" id="PTHR21549">
    <property type="entry name" value="MUTATED IN BLADDER CANCER 1"/>
    <property type="match status" value="1"/>
</dbReference>